<organism evidence="6 7">
    <name type="scientific">Vanilla planifolia</name>
    <name type="common">Vanilla</name>
    <dbReference type="NCBI Taxonomy" id="51239"/>
    <lineage>
        <taxon>Eukaryota</taxon>
        <taxon>Viridiplantae</taxon>
        <taxon>Streptophyta</taxon>
        <taxon>Embryophyta</taxon>
        <taxon>Tracheophyta</taxon>
        <taxon>Spermatophyta</taxon>
        <taxon>Magnoliopsida</taxon>
        <taxon>Liliopsida</taxon>
        <taxon>Asparagales</taxon>
        <taxon>Orchidaceae</taxon>
        <taxon>Vanilloideae</taxon>
        <taxon>Vanilleae</taxon>
        <taxon>Vanilla</taxon>
    </lineage>
</organism>
<proteinExistence type="inferred from homology"/>
<protein>
    <recommendedName>
        <fullName evidence="5">CRC domain-containing protein</fullName>
    </recommendedName>
</protein>
<dbReference type="InterPro" id="IPR005172">
    <property type="entry name" value="CRC"/>
</dbReference>
<gene>
    <name evidence="6" type="ORF">HPP92_028045</name>
</gene>
<dbReference type="PANTHER" id="PTHR46159:SF12">
    <property type="entry name" value="PROTEIN TESMIN_TSO1-LIKE CXC 3-RELATED"/>
    <property type="match status" value="1"/>
</dbReference>
<comment type="subcellular location">
    <subcellularLocation>
        <location evidence="1">Nucleus</location>
    </subcellularLocation>
</comment>
<evidence type="ECO:0000313" key="7">
    <source>
        <dbReference type="Proteomes" id="UP000639772"/>
    </source>
</evidence>
<name>A0A835P6Q5_VANPL</name>
<dbReference type="SMART" id="SM01114">
    <property type="entry name" value="CXC"/>
    <property type="match status" value="1"/>
</dbReference>
<feature type="region of interest" description="Disordered" evidence="4">
    <location>
        <begin position="423"/>
        <end position="447"/>
    </location>
</feature>
<sequence>MDTPERSKPGVTPISKFEDSPVFNFINSLSPIKPVKSVQSIQAFHSPCFAAISPVFASPHVGSCKESRFLVRQTFPVSVNQDTISDDINESILPAEVQSGVSPTTIALAQENSNISCSLNEATIDPADESSTRPNLSPPKQFGNCTPNHSTSACYGDSLDFKLDNSCSSLELVRFVGDGLDNADNSLSTDGNVMFIENQTKGGISGSDWENFVSVDADDVLLVDSVIGSGASKIQEDGISVGDETKMECTHHVPSSAFQDEVILNEQDQRTENGVNGLSPGCKAEFQQNRGVRRRCLIFEVAAISKINQKKSSEFPSPYFLAKSTSDDQQKVSSKTSKVQVPCILPGIGLHLNALASSSLDKVISEKSRVPGIEISSRPSSISKFYSENPGEKHSEIPLALQQHQVPNERKIQNCHFDASQTHAPLNTESNSPKKKKRKTEIGGENEGCKRCHCKKSKCLKLYCECFAAGVYCVGAMFMSRMLKQAQP</sequence>
<feature type="domain" description="CRC" evidence="5">
    <location>
        <begin position="448"/>
        <end position="488"/>
    </location>
</feature>
<comment type="similarity">
    <text evidence="2">Belongs to the lin-54 family.</text>
</comment>
<dbReference type="EMBL" id="JADCNM010000375">
    <property type="protein sequence ID" value="KAG0447995.1"/>
    <property type="molecule type" value="Genomic_DNA"/>
</dbReference>
<dbReference type="InterPro" id="IPR044522">
    <property type="entry name" value="TSO1-like"/>
</dbReference>
<dbReference type="GO" id="GO:0005634">
    <property type="term" value="C:nucleus"/>
    <property type="evidence" value="ECO:0007669"/>
    <property type="project" value="UniProtKB-SubCell"/>
</dbReference>
<dbReference type="Proteomes" id="UP000639772">
    <property type="component" value="Unassembled WGS sequence"/>
</dbReference>
<dbReference type="InterPro" id="IPR033467">
    <property type="entry name" value="Tesmin/TSO1-like_CXC"/>
</dbReference>
<dbReference type="GO" id="GO:0003700">
    <property type="term" value="F:DNA-binding transcription factor activity"/>
    <property type="evidence" value="ECO:0007669"/>
    <property type="project" value="InterPro"/>
</dbReference>
<comment type="caution">
    <text evidence="6">The sequence shown here is derived from an EMBL/GenBank/DDBJ whole genome shotgun (WGS) entry which is preliminary data.</text>
</comment>
<accession>A0A835P6Q5</accession>
<evidence type="ECO:0000256" key="2">
    <source>
        <dbReference type="ARBA" id="ARBA00007267"/>
    </source>
</evidence>
<evidence type="ECO:0000256" key="1">
    <source>
        <dbReference type="ARBA" id="ARBA00004123"/>
    </source>
</evidence>
<keyword evidence="3" id="KW-0539">Nucleus</keyword>
<dbReference type="Pfam" id="PF03638">
    <property type="entry name" value="TCR"/>
    <property type="match status" value="1"/>
</dbReference>
<dbReference type="AlphaFoldDB" id="A0A835P6Q5"/>
<evidence type="ECO:0000256" key="4">
    <source>
        <dbReference type="SAM" id="MobiDB-lite"/>
    </source>
</evidence>
<evidence type="ECO:0000256" key="3">
    <source>
        <dbReference type="ARBA" id="ARBA00023242"/>
    </source>
</evidence>
<dbReference type="OrthoDB" id="6283463at2759"/>
<evidence type="ECO:0000313" key="6">
    <source>
        <dbReference type="EMBL" id="KAG0447995.1"/>
    </source>
</evidence>
<evidence type="ECO:0000259" key="5">
    <source>
        <dbReference type="PROSITE" id="PS51634"/>
    </source>
</evidence>
<reference evidence="6 7" key="1">
    <citation type="journal article" date="2020" name="Nat. Food">
        <title>A phased Vanilla planifolia genome enables genetic improvement of flavour and production.</title>
        <authorList>
            <person name="Hasing T."/>
            <person name="Tang H."/>
            <person name="Brym M."/>
            <person name="Khazi F."/>
            <person name="Huang T."/>
            <person name="Chambers A.H."/>
        </authorList>
    </citation>
    <scope>NUCLEOTIDE SEQUENCE [LARGE SCALE GENOMIC DNA]</scope>
    <source>
        <tissue evidence="6">Leaf</tissue>
    </source>
</reference>
<dbReference type="PANTHER" id="PTHR46159">
    <property type="entry name" value="PROTEIN TESMIN/TSO1-LIKE CXC 2"/>
    <property type="match status" value="1"/>
</dbReference>
<dbReference type="PROSITE" id="PS51634">
    <property type="entry name" value="CRC"/>
    <property type="match status" value="1"/>
</dbReference>